<gene>
    <name evidence="1" type="primary">orf110</name>
</gene>
<sequence length="110" mass="11689">MRLTISIGVSLSNSLHCNAMQCSPAQSSPVQPSPAQCILEACSSSVQPFLEAQCNPACSSRAQPPPTPPPPLLRILTPPAGQKVTGVLRANLARHHRAEQITVVLRFVTL</sequence>
<dbReference type="GeneID" id="5309873"/>
<dbReference type="EMBL" id="EF463011">
    <property type="protein sequence ID" value="ABO15144.1"/>
    <property type="molecule type" value="Genomic_DNA"/>
</dbReference>
<accession>A6YE75</accession>
<reference evidence="1" key="1">
    <citation type="journal article" date="2007" name="BMC Genomics">
        <title>An unexpectedly large and loosely packed mitochondrial genome in the charophycean green alga Chlorokybus atmophyticus.</title>
        <authorList>
            <person name="Turmel M."/>
            <person name="Otis C."/>
            <person name="Lemieux C."/>
        </authorList>
    </citation>
    <scope>NUCLEOTIDE SEQUENCE</scope>
    <source>
        <strain evidence="1">SAG 48.80</strain>
    </source>
</reference>
<dbReference type="RefSeq" id="YP_001315087.1">
    <property type="nucleotide sequence ID" value="NC_009630.1"/>
</dbReference>
<proteinExistence type="predicted"/>
<name>A6YE75_CHLAT</name>
<protein>
    <submittedName>
        <fullName evidence="1">Uncharacterized protein orf110</fullName>
    </submittedName>
</protein>
<evidence type="ECO:0000313" key="1">
    <source>
        <dbReference type="EMBL" id="ABO15144.1"/>
    </source>
</evidence>
<geneLocation type="mitochondrion" evidence="1"/>
<keyword evidence="1" id="KW-0496">Mitochondrion</keyword>
<organism evidence="1">
    <name type="scientific">Chlorokybus atmophyticus</name>
    <name type="common">Soil alga</name>
    <dbReference type="NCBI Taxonomy" id="3144"/>
    <lineage>
        <taxon>Eukaryota</taxon>
        <taxon>Viridiplantae</taxon>
        <taxon>Streptophyta</taxon>
        <taxon>Chlorokybophyceae</taxon>
        <taxon>Chlorokybales</taxon>
        <taxon>Chlorokybaceae</taxon>
        <taxon>Chlorokybus</taxon>
    </lineage>
</organism>
<dbReference type="AlphaFoldDB" id="A6YE75"/>